<dbReference type="InterPro" id="IPR022634">
    <property type="entry name" value="DNA_polIII_beta_N"/>
</dbReference>
<dbReference type="InterPro" id="IPR046938">
    <property type="entry name" value="DNA_clamp_sf"/>
</dbReference>
<organism evidence="11">
    <name type="scientific">marine sediment metagenome</name>
    <dbReference type="NCBI Taxonomy" id="412755"/>
    <lineage>
        <taxon>unclassified sequences</taxon>
        <taxon>metagenomes</taxon>
        <taxon>ecological metagenomes</taxon>
    </lineage>
</organism>
<dbReference type="NCBIfam" id="TIGR00663">
    <property type="entry name" value="dnan"/>
    <property type="match status" value="1"/>
</dbReference>
<evidence type="ECO:0000256" key="8">
    <source>
        <dbReference type="ARBA" id="ARBA00023125"/>
    </source>
</evidence>
<dbReference type="InterPro" id="IPR001001">
    <property type="entry name" value="DNA_polIII_beta"/>
</dbReference>
<keyword evidence="8" id="KW-0238">DNA-binding</keyword>
<evidence type="ECO:0000256" key="7">
    <source>
        <dbReference type="ARBA" id="ARBA00022932"/>
    </source>
</evidence>
<reference evidence="11" key="1">
    <citation type="journal article" date="2014" name="Front. Microbiol.">
        <title>High frequency of phylogenetically diverse reductive dehalogenase-homologous genes in deep subseafloor sedimentary metagenomes.</title>
        <authorList>
            <person name="Kawai M."/>
            <person name="Futagami T."/>
            <person name="Toyoda A."/>
            <person name="Takaki Y."/>
            <person name="Nishi S."/>
            <person name="Hori S."/>
            <person name="Arai W."/>
            <person name="Tsubouchi T."/>
            <person name="Morono Y."/>
            <person name="Uchiyama I."/>
            <person name="Ito T."/>
            <person name="Fujiyama A."/>
            <person name="Inagaki F."/>
            <person name="Takami H."/>
        </authorList>
    </citation>
    <scope>NUCLEOTIDE SEQUENCE</scope>
    <source>
        <strain evidence="11">Expedition CK06-06</strain>
    </source>
</reference>
<comment type="caution">
    <text evidence="11">The sequence shown here is derived from an EMBL/GenBank/DDBJ whole genome shotgun (WGS) entry which is preliminary data.</text>
</comment>
<feature type="non-terminal residue" evidence="11">
    <location>
        <position position="1"/>
    </location>
</feature>
<protein>
    <recommendedName>
        <fullName evidence="12">DNA polymerase III beta sliding clamp central domain-containing protein</fullName>
    </recommendedName>
</protein>
<evidence type="ECO:0000256" key="3">
    <source>
        <dbReference type="ARBA" id="ARBA00022490"/>
    </source>
</evidence>
<feature type="domain" description="DNA polymerase III beta sliding clamp N-terminal" evidence="9">
    <location>
        <begin position="5"/>
        <end position="110"/>
    </location>
</feature>
<sequence length="275" mass="29855">LNKGLGIVGRAVATRSTLPITQNILLSAEESRLKLSATNLEMATTCWIGAKVEQEGTITIPARLLIDFVNSLPNDLIEITLPANSHTLELKSGRFQAHINGIAAEDFPPIPQVSDGLITNIEVDALREGIAQVVFVAATEESRPVLTGINIEFDGSDLNLAAADGFRLAVHKMTLGSPVSEKSTVIIPARTLNELNRLLADQEEPVEITINQQKSQVLFRLKDAELVSQLIQGSFPNYSQVIPQSYTTRAVVDINEFLRVSKMSSIFARDASGIV</sequence>
<dbReference type="GO" id="GO:0006271">
    <property type="term" value="P:DNA strand elongation involved in DNA replication"/>
    <property type="evidence" value="ECO:0007669"/>
    <property type="project" value="TreeGrafter"/>
</dbReference>
<evidence type="ECO:0000256" key="4">
    <source>
        <dbReference type="ARBA" id="ARBA00022679"/>
    </source>
</evidence>
<dbReference type="Pfam" id="PF00712">
    <property type="entry name" value="DNA_pol3_beta"/>
    <property type="match status" value="1"/>
</dbReference>
<evidence type="ECO:0008006" key="12">
    <source>
        <dbReference type="Google" id="ProtNLM"/>
    </source>
</evidence>
<keyword evidence="7" id="KW-0239">DNA-directed DNA polymerase</keyword>
<keyword evidence="5" id="KW-0548">Nucleotidyltransferase</keyword>
<dbReference type="Gene3D" id="3.10.150.10">
    <property type="entry name" value="DNA Polymerase III, subunit A, domain 2"/>
    <property type="match status" value="2"/>
</dbReference>
<keyword evidence="3" id="KW-0963">Cytoplasm</keyword>
<dbReference type="SMART" id="SM00480">
    <property type="entry name" value="POL3Bc"/>
    <property type="match status" value="1"/>
</dbReference>
<dbReference type="GO" id="GO:0005737">
    <property type="term" value="C:cytoplasm"/>
    <property type="evidence" value="ECO:0007669"/>
    <property type="project" value="UniProtKB-SubCell"/>
</dbReference>
<dbReference type="SUPFAM" id="SSF55979">
    <property type="entry name" value="DNA clamp"/>
    <property type="match status" value="2"/>
</dbReference>
<dbReference type="Pfam" id="PF02767">
    <property type="entry name" value="DNA_pol3_beta_2"/>
    <property type="match status" value="1"/>
</dbReference>
<dbReference type="GO" id="GO:0003887">
    <property type="term" value="F:DNA-directed DNA polymerase activity"/>
    <property type="evidence" value="ECO:0007669"/>
    <property type="project" value="UniProtKB-KW"/>
</dbReference>
<evidence type="ECO:0000256" key="5">
    <source>
        <dbReference type="ARBA" id="ARBA00022695"/>
    </source>
</evidence>
<gene>
    <name evidence="11" type="ORF">S03H2_40273</name>
</gene>
<dbReference type="AlphaFoldDB" id="X1GDM9"/>
<dbReference type="PANTHER" id="PTHR30478:SF0">
    <property type="entry name" value="BETA SLIDING CLAMP"/>
    <property type="match status" value="1"/>
</dbReference>
<dbReference type="PANTHER" id="PTHR30478">
    <property type="entry name" value="DNA POLYMERASE III SUBUNIT BETA"/>
    <property type="match status" value="1"/>
</dbReference>
<evidence type="ECO:0000256" key="1">
    <source>
        <dbReference type="ARBA" id="ARBA00004496"/>
    </source>
</evidence>
<evidence type="ECO:0000259" key="9">
    <source>
        <dbReference type="Pfam" id="PF00712"/>
    </source>
</evidence>
<keyword evidence="6" id="KW-0235">DNA replication</keyword>
<dbReference type="EMBL" id="BARU01024961">
    <property type="protein sequence ID" value="GAH55332.1"/>
    <property type="molecule type" value="Genomic_DNA"/>
</dbReference>
<comment type="similarity">
    <text evidence="2">Belongs to the beta sliding clamp family.</text>
</comment>
<comment type="subcellular location">
    <subcellularLocation>
        <location evidence="1">Cytoplasm</location>
    </subcellularLocation>
</comment>
<evidence type="ECO:0000313" key="11">
    <source>
        <dbReference type="EMBL" id="GAH55332.1"/>
    </source>
</evidence>
<dbReference type="GO" id="GO:0003677">
    <property type="term" value="F:DNA binding"/>
    <property type="evidence" value="ECO:0007669"/>
    <property type="project" value="UniProtKB-KW"/>
</dbReference>
<name>X1GDM9_9ZZZZ</name>
<feature type="domain" description="DNA polymerase III beta sliding clamp central" evidence="10">
    <location>
        <begin position="121"/>
        <end position="237"/>
    </location>
</feature>
<evidence type="ECO:0000256" key="2">
    <source>
        <dbReference type="ARBA" id="ARBA00010752"/>
    </source>
</evidence>
<keyword evidence="4" id="KW-0808">Transferase</keyword>
<evidence type="ECO:0000256" key="6">
    <source>
        <dbReference type="ARBA" id="ARBA00022705"/>
    </source>
</evidence>
<dbReference type="InterPro" id="IPR022637">
    <property type="entry name" value="DNA_polIII_beta_cen"/>
</dbReference>
<proteinExistence type="inferred from homology"/>
<evidence type="ECO:0000259" key="10">
    <source>
        <dbReference type="Pfam" id="PF02767"/>
    </source>
</evidence>
<dbReference type="GO" id="GO:0008408">
    <property type="term" value="F:3'-5' exonuclease activity"/>
    <property type="evidence" value="ECO:0007669"/>
    <property type="project" value="InterPro"/>
</dbReference>
<accession>X1GDM9</accession>
<feature type="non-terminal residue" evidence="11">
    <location>
        <position position="275"/>
    </location>
</feature>
<dbReference type="CDD" id="cd00140">
    <property type="entry name" value="beta_clamp"/>
    <property type="match status" value="1"/>
</dbReference>
<dbReference type="GO" id="GO:0009360">
    <property type="term" value="C:DNA polymerase III complex"/>
    <property type="evidence" value="ECO:0007669"/>
    <property type="project" value="InterPro"/>
</dbReference>